<evidence type="ECO:0000313" key="2">
    <source>
        <dbReference type="Proteomes" id="UP000019364"/>
    </source>
</evidence>
<dbReference type="OrthoDB" id="2882895at2"/>
<dbReference type="STRING" id="1236976.JCM16418_2104"/>
<name>W7YU28_9BACL</name>
<dbReference type="Gene3D" id="1.10.10.1150">
    <property type="entry name" value="Coenzyme PQQ synthesis protein D (PqqD)"/>
    <property type="match status" value="1"/>
</dbReference>
<dbReference type="eggNOG" id="ENOG50306ET">
    <property type="taxonomic scope" value="Bacteria"/>
</dbReference>
<dbReference type="Proteomes" id="UP000019364">
    <property type="component" value="Unassembled WGS sequence"/>
</dbReference>
<organism evidence="1 2">
    <name type="scientific">Paenibacillus pini JCM 16418</name>
    <dbReference type="NCBI Taxonomy" id="1236976"/>
    <lineage>
        <taxon>Bacteria</taxon>
        <taxon>Bacillati</taxon>
        <taxon>Bacillota</taxon>
        <taxon>Bacilli</taxon>
        <taxon>Bacillales</taxon>
        <taxon>Paenibacillaceae</taxon>
        <taxon>Paenibacillus</taxon>
    </lineage>
</organism>
<dbReference type="AlphaFoldDB" id="W7YU28"/>
<dbReference type="RefSeq" id="WP_036648124.1">
    <property type="nucleotide sequence ID" value="NZ_BAVZ01000005.1"/>
</dbReference>
<evidence type="ECO:0000313" key="1">
    <source>
        <dbReference type="EMBL" id="GAF08066.1"/>
    </source>
</evidence>
<dbReference type="Pfam" id="PF05402">
    <property type="entry name" value="PqqD"/>
    <property type="match status" value="1"/>
</dbReference>
<protein>
    <recommendedName>
        <fullName evidence="3">Coenzyme PQQ synthesis protein D</fullName>
    </recommendedName>
</protein>
<dbReference type="InterPro" id="IPR008792">
    <property type="entry name" value="PQQD"/>
</dbReference>
<keyword evidence="2" id="KW-1185">Reference proteome</keyword>
<gene>
    <name evidence="1" type="ORF">JCM16418_2104</name>
</gene>
<sequence>MSKIISSAVLRRQDKVETEQIEGEWILLDLSTHSVTKLNELGGMIWSLIPECQTIEEIVNRIQSEYQIEHHIVDQDVRLFIGDLMSAGLVSYA</sequence>
<accession>W7YU28</accession>
<dbReference type="EMBL" id="BAVZ01000005">
    <property type="protein sequence ID" value="GAF08066.1"/>
    <property type="molecule type" value="Genomic_DNA"/>
</dbReference>
<proteinExistence type="predicted"/>
<evidence type="ECO:0008006" key="3">
    <source>
        <dbReference type="Google" id="ProtNLM"/>
    </source>
</evidence>
<reference evidence="1 2" key="1">
    <citation type="journal article" date="2014" name="Genome Announc.">
        <title>Draft Genome Sequence of Paenibacillus pini JCM 16418T, Isolated from the Rhizosphere of Pine Tree.</title>
        <authorList>
            <person name="Yuki M."/>
            <person name="Oshima K."/>
            <person name="Suda W."/>
            <person name="Oshida Y."/>
            <person name="Kitamura K."/>
            <person name="Iida Y."/>
            <person name="Hattori M."/>
            <person name="Ohkuma M."/>
        </authorList>
    </citation>
    <scope>NUCLEOTIDE SEQUENCE [LARGE SCALE GENOMIC DNA]</scope>
    <source>
        <strain evidence="1 2">JCM 16418</strain>
    </source>
</reference>
<comment type="caution">
    <text evidence="1">The sequence shown here is derived from an EMBL/GenBank/DDBJ whole genome shotgun (WGS) entry which is preliminary data.</text>
</comment>
<dbReference type="InterPro" id="IPR041881">
    <property type="entry name" value="PqqD_sf"/>
</dbReference>